<organism evidence="5">
    <name type="scientific">Suberites ficus</name>
    <name type="common">Sponge</name>
    <dbReference type="NCBI Taxonomy" id="86007"/>
    <lineage>
        <taxon>Eukaryota</taxon>
        <taxon>Metazoa</taxon>
        <taxon>Porifera</taxon>
        <taxon>Demospongiae</taxon>
        <taxon>Heteroscleromorpha</taxon>
        <taxon>Suberitida</taxon>
        <taxon>Suberitidae</taxon>
        <taxon>Suberites</taxon>
    </lineage>
</organism>
<sequence length="199" mass="22395">YMQRRLVKSLEDLCSQYDLTVRNSEGFIVQFKYGGDGLDPAVMEGKDKPVEFQRVMQHIKAKLSCVGEPPLSPSQLTFLSARALQSELFKFCNLEFKKGIKEYLEEEKNKLEASWMTFDLKDPFHIDEATQLVDLSSPVDPSVSPVLYQVGRLTRTQLEEFMTTCVDKFMRARIEPGSAVGAVGAQSIGEPGTQMTLKT</sequence>
<evidence type="ECO:0000259" key="4">
    <source>
        <dbReference type="Pfam" id="PF04998"/>
    </source>
</evidence>
<evidence type="ECO:0000313" key="5">
    <source>
        <dbReference type="EMBL" id="ABB29655.1"/>
    </source>
</evidence>
<evidence type="ECO:0000256" key="3">
    <source>
        <dbReference type="ARBA" id="ARBA00022833"/>
    </source>
</evidence>
<accession>Q2N150</accession>
<dbReference type="EC" id="2.7.7.6" evidence="1"/>
<dbReference type="GO" id="GO:0003899">
    <property type="term" value="F:DNA-directed RNA polymerase activity"/>
    <property type="evidence" value="ECO:0007669"/>
    <property type="project" value="UniProtKB-EC"/>
</dbReference>
<dbReference type="Pfam" id="PF04998">
    <property type="entry name" value="RNA_pol_Rpb1_5"/>
    <property type="match status" value="1"/>
</dbReference>
<evidence type="ECO:0000256" key="2">
    <source>
        <dbReference type="ARBA" id="ARBA00022723"/>
    </source>
</evidence>
<dbReference type="GO" id="GO:0003677">
    <property type="term" value="F:DNA binding"/>
    <property type="evidence" value="ECO:0007669"/>
    <property type="project" value="InterPro"/>
</dbReference>
<reference evidence="5" key="1">
    <citation type="journal article" date="2005" name="Science">
        <title>Animal evolution and the molecular signature of radiations compressed in time.</title>
        <authorList>
            <person name="Rokas A."/>
            <person name="Kruger D."/>
            <person name="Carroll S.B."/>
        </authorList>
    </citation>
    <scope>NUCLEOTIDE SEQUENCE</scope>
    <source>
        <strain evidence="5">TOA43</strain>
    </source>
</reference>
<dbReference type="SUPFAM" id="SSF64484">
    <property type="entry name" value="beta and beta-prime subunits of DNA dependent RNA-polymerase"/>
    <property type="match status" value="1"/>
</dbReference>
<keyword evidence="3" id="KW-0862">Zinc</keyword>
<keyword evidence="2" id="KW-0479">Metal-binding</keyword>
<dbReference type="GO" id="GO:0046872">
    <property type="term" value="F:metal ion binding"/>
    <property type="evidence" value="ECO:0007669"/>
    <property type="project" value="UniProtKB-KW"/>
</dbReference>
<feature type="non-terminal residue" evidence="5">
    <location>
        <position position="199"/>
    </location>
</feature>
<feature type="domain" description="RNA polymerase Rpb1" evidence="4">
    <location>
        <begin position="1"/>
        <end position="199"/>
    </location>
</feature>
<dbReference type="EMBL" id="DQ206535">
    <property type="protein sequence ID" value="ABB29655.1"/>
    <property type="molecule type" value="mRNA"/>
</dbReference>
<dbReference type="PANTHER" id="PTHR48446:SF1">
    <property type="entry name" value="DNA-DIRECTED RNA POLYMERASE SUBUNIT BETA' N-TERMINAL SECTION"/>
    <property type="match status" value="1"/>
</dbReference>
<dbReference type="GO" id="GO:0006351">
    <property type="term" value="P:DNA-templated transcription"/>
    <property type="evidence" value="ECO:0007669"/>
    <property type="project" value="InterPro"/>
</dbReference>
<dbReference type="InterPro" id="IPR007081">
    <property type="entry name" value="RNA_pol_Rpb1_5"/>
</dbReference>
<dbReference type="AlphaFoldDB" id="Q2N150"/>
<dbReference type="PANTHER" id="PTHR48446">
    <property type="entry name" value="DNA-DIRECTED RNA POLYMERASE SUBUNIT BETA' N-TERMINAL SECTION"/>
    <property type="match status" value="1"/>
</dbReference>
<dbReference type="InterPro" id="IPR015700">
    <property type="entry name" value="RPC1"/>
</dbReference>
<dbReference type="Gene3D" id="6.20.50.80">
    <property type="match status" value="1"/>
</dbReference>
<proteinExistence type="evidence at transcript level"/>
<evidence type="ECO:0000256" key="1">
    <source>
        <dbReference type="ARBA" id="ARBA00012418"/>
    </source>
</evidence>
<feature type="non-terminal residue" evidence="5">
    <location>
        <position position="1"/>
    </location>
</feature>
<protein>
    <recommendedName>
        <fullName evidence="1">DNA-directed RNA polymerase</fullName>
        <ecNumber evidence="1">2.7.7.6</ecNumber>
    </recommendedName>
</protein>
<name>Q2N150_SUBFI</name>